<name>A0AC35U4H9_9BILA</name>
<protein>
    <submittedName>
        <fullName evidence="2">Phosphate transporter</fullName>
    </submittedName>
</protein>
<organism evidence="1 2">
    <name type="scientific">Rhabditophanes sp. KR3021</name>
    <dbReference type="NCBI Taxonomy" id="114890"/>
    <lineage>
        <taxon>Eukaryota</taxon>
        <taxon>Metazoa</taxon>
        <taxon>Ecdysozoa</taxon>
        <taxon>Nematoda</taxon>
        <taxon>Chromadorea</taxon>
        <taxon>Rhabditida</taxon>
        <taxon>Tylenchina</taxon>
        <taxon>Panagrolaimomorpha</taxon>
        <taxon>Strongyloidoidea</taxon>
        <taxon>Alloionematidae</taxon>
        <taxon>Rhabditophanes</taxon>
    </lineage>
</organism>
<evidence type="ECO:0000313" key="2">
    <source>
        <dbReference type="WBParaSite" id="RSKR_0000737000.1"/>
    </source>
</evidence>
<sequence length="490" mass="53367">MNTFMTTTSFLIESTSTTNLSDWQHDVLWALIVGAIIAFFLGIGLGGNDVANAFGTSVGSGVLLLYQAYILATIFEALGSVLVGYSVADSLKNDLINIDIYKDEPKTLLFGQVAILGGTATWLIIATLMKWPISTTQAIVGATVGMSMVNKGFDGIIFKEVIVIGFSWIFAPILSGIISSIVYIIVDHSVLRRKNPFKCGLKMLPIFYFVCLFFNSFVIIYQGSGLVGLKDLSLTKCLLISFFIGLVAMGVVQFVLKPRLTRWINKTTLLDPIPQVKTFNNKRFSNLTQTDNESVDTRTQEFDNTFTGFVKWILPLKDRKTSPRVLKIFGSIQIFTACFAGFAHGANDVSNAISPLSALISIYRTGKTSQNDETPIYVLLYGVLAICIGLWILGHRVIETVGQKMSSINPASGFTIEFGAAVTTLLASKAGLPIATTHSIVGSVVFIGLIRSNESINFKLLRGVIFSWLITLPVAGLISAGLMKILTLFL</sequence>
<evidence type="ECO:0000313" key="1">
    <source>
        <dbReference type="Proteomes" id="UP000095286"/>
    </source>
</evidence>
<proteinExistence type="predicted"/>
<accession>A0AC35U4H9</accession>
<dbReference type="Proteomes" id="UP000095286">
    <property type="component" value="Unplaced"/>
</dbReference>
<dbReference type="WBParaSite" id="RSKR_0000737000.1">
    <property type="protein sequence ID" value="RSKR_0000737000.1"/>
    <property type="gene ID" value="RSKR_0000737000"/>
</dbReference>
<reference evidence="2" key="1">
    <citation type="submission" date="2016-11" db="UniProtKB">
        <authorList>
            <consortium name="WormBaseParasite"/>
        </authorList>
    </citation>
    <scope>IDENTIFICATION</scope>
    <source>
        <strain evidence="2">KR3021</strain>
    </source>
</reference>